<accession>A0A2K1G486</accession>
<dbReference type="PROSITE" id="PS50943">
    <property type="entry name" value="HTH_CROC1"/>
    <property type="match status" value="1"/>
</dbReference>
<dbReference type="GO" id="GO:0003677">
    <property type="term" value="F:DNA binding"/>
    <property type="evidence" value="ECO:0007669"/>
    <property type="project" value="InterPro"/>
</dbReference>
<keyword evidence="2" id="KW-0614">Plasmid</keyword>
<evidence type="ECO:0000313" key="3">
    <source>
        <dbReference type="Proteomes" id="UP000236268"/>
    </source>
</evidence>
<protein>
    <submittedName>
        <fullName evidence="2">Transcriptional regulator</fullName>
    </submittedName>
</protein>
<dbReference type="EMBL" id="POWG01000006">
    <property type="protein sequence ID" value="PNQ99499.1"/>
    <property type="molecule type" value="Genomic_DNA"/>
</dbReference>
<dbReference type="Proteomes" id="UP000236268">
    <property type="component" value="Unassembled WGS sequence"/>
</dbReference>
<dbReference type="Pfam" id="PF01381">
    <property type="entry name" value="HTH_3"/>
    <property type="match status" value="1"/>
</dbReference>
<proteinExistence type="predicted"/>
<name>A0A2K1G486_9PROT</name>
<evidence type="ECO:0000259" key="1">
    <source>
        <dbReference type="PROSITE" id="PS50943"/>
    </source>
</evidence>
<feature type="domain" description="HTH cro/C1-type" evidence="1">
    <location>
        <begin position="8"/>
        <end position="61"/>
    </location>
</feature>
<dbReference type="CDD" id="cd00093">
    <property type="entry name" value="HTH_XRE"/>
    <property type="match status" value="1"/>
</dbReference>
<gene>
    <name evidence="2" type="ORF">C1S70_08060</name>
</gene>
<reference evidence="2 3" key="1">
    <citation type="submission" date="2018-01" db="EMBL/GenBank/DDBJ databases">
        <title>Whole genome sequence of Azospirillum brasilense REC3 isolated from strawberry roots.</title>
        <authorList>
            <person name="Fontana C.A."/>
            <person name="Salazar S.M."/>
            <person name="Bassi D."/>
            <person name="Puglisi E."/>
            <person name="Lovaisa N.C."/>
            <person name="Toffoli L.M."/>
            <person name="Pedraza R."/>
            <person name="Cocconcelli P.S."/>
        </authorList>
    </citation>
    <scope>NUCLEOTIDE SEQUENCE [LARGE SCALE GENOMIC DNA]</scope>
    <source>
        <strain evidence="2 3">REC3</strain>
        <plasmid evidence="2">p4unnamed</plasmid>
    </source>
</reference>
<dbReference type="InterPro" id="IPR010982">
    <property type="entry name" value="Lambda_DNA-bd_dom_sf"/>
</dbReference>
<geneLocation type="plasmid" evidence="2">
    <name>p4unnamed</name>
</geneLocation>
<dbReference type="InterPro" id="IPR001387">
    <property type="entry name" value="Cro/C1-type_HTH"/>
</dbReference>
<sequence length="79" mass="8483">MITPAQCRAARGLLDWTQEELAKAAQVSAITIRGFEKEASSPRRATLAALRQALEAAGVEFTFEGGVQPGVRQRKIGSI</sequence>
<dbReference type="RefSeq" id="WP_103039584.1">
    <property type="nucleotide sequence ID" value="NZ_JBDZDB010000010.1"/>
</dbReference>
<evidence type="ECO:0000313" key="2">
    <source>
        <dbReference type="EMBL" id="PNQ99499.1"/>
    </source>
</evidence>
<dbReference type="AlphaFoldDB" id="A0A2K1G486"/>
<dbReference type="SMART" id="SM00530">
    <property type="entry name" value="HTH_XRE"/>
    <property type="match status" value="1"/>
</dbReference>
<comment type="caution">
    <text evidence="2">The sequence shown here is derived from an EMBL/GenBank/DDBJ whole genome shotgun (WGS) entry which is preliminary data.</text>
</comment>
<organism evidence="2 3">
    <name type="scientific">Azospirillum argentinense</name>
    <dbReference type="NCBI Taxonomy" id="2970906"/>
    <lineage>
        <taxon>Bacteria</taxon>
        <taxon>Pseudomonadati</taxon>
        <taxon>Pseudomonadota</taxon>
        <taxon>Alphaproteobacteria</taxon>
        <taxon>Rhodospirillales</taxon>
        <taxon>Azospirillaceae</taxon>
        <taxon>Azospirillum</taxon>
    </lineage>
</organism>
<dbReference type="Gene3D" id="1.10.260.40">
    <property type="entry name" value="lambda repressor-like DNA-binding domains"/>
    <property type="match status" value="1"/>
</dbReference>
<dbReference type="SUPFAM" id="SSF47413">
    <property type="entry name" value="lambda repressor-like DNA-binding domains"/>
    <property type="match status" value="1"/>
</dbReference>